<dbReference type="eggNOG" id="COG3170">
    <property type="taxonomic scope" value="Bacteria"/>
</dbReference>
<dbReference type="AlphaFoldDB" id="D9QPK9"/>
<proteinExistence type="predicted"/>
<keyword evidence="3" id="KW-1185">Reference proteome</keyword>
<dbReference type="HOGENOM" id="CLU_046705_0_0_9"/>
<dbReference type="Pfam" id="PF12671">
    <property type="entry name" value="Amidase_6"/>
    <property type="match status" value="1"/>
</dbReference>
<dbReference type="EMBL" id="CP002105">
    <property type="protein sequence ID" value="ADL12450.1"/>
    <property type="molecule type" value="Genomic_DNA"/>
</dbReference>
<dbReference type="RefSeq" id="WP_013277896.1">
    <property type="nucleotide sequence ID" value="NC_014378.1"/>
</dbReference>
<protein>
    <recommendedName>
        <fullName evidence="1">Putative amidase domain-containing protein</fullName>
    </recommendedName>
</protein>
<dbReference type="PANTHER" id="PTHR40032:SF1">
    <property type="entry name" value="EXPORTED PROTEIN"/>
    <property type="match status" value="1"/>
</dbReference>
<gene>
    <name evidence="2" type="ordered locus">Acear_0917</name>
</gene>
<evidence type="ECO:0000313" key="3">
    <source>
        <dbReference type="Proteomes" id="UP000001661"/>
    </source>
</evidence>
<name>D9QPK9_ACEAZ</name>
<dbReference type="KEGG" id="aar:Acear_0917"/>
<dbReference type="PANTHER" id="PTHR40032">
    <property type="entry name" value="EXPORTED PROTEIN-RELATED"/>
    <property type="match status" value="1"/>
</dbReference>
<feature type="domain" description="Putative amidase" evidence="1">
    <location>
        <begin position="210"/>
        <end position="369"/>
    </location>
</feature>
<sequence>MLIFIKSKRKMVLLLVIGCLVLYGSGVYLQNYFPEDSAVPVSEDIEDMLTTKVQDIFKVRNKALLEKETDKLESLYSTETKGRWAYEHELKRMKYLHKWSDKQGVEFKEIDSRIVVKRIEEEEDGFSVNLSVSTEYQYVYEDSPETDNSFRTGSYHVLDLAPQDEELVITKEWYRDPFADSLNLDELKDQKVKELILSKEPKDLSDLDEKRKKALEYVDQYCGAASPPEYGFEYNSDYKNYNYQGGDCTNFLSQVLYEAGGFSKDSTWNYSQGSGSKAWVNAHVFNRYMLNSGRGSLIARGTYDEVLEPSYKLLPGDYIAYEKNGKVAHVSIVTGIDSKGYILVNSHNADRHRVPWDLGWSNKGIKFLLVRVNY</sequence>
<evidence type="ECO:0000259" key="1">
    <source>
        <dbReference type="Pfam" id="PF12671"/>
    </source>
</evidence>
<dbReference type="STRING" id="574087.Acear_0917"/>
<organism evidence="2 3">
    <name type="scientific">Acetohalobium arabaticum (strain ATCC 49924 / DSM 5501 / Z-7288)</name>
    <dbReference type="NCBI Taxonomy" id="574087"/>
    <lineage>
        <taxon>Bacteria</taxon>
        <taxon>Bacillati</taxon>
        <taxon>Bacillota</taxon>
        <taxon>Clostridia</taxon>
        <taxon>Halanaerobiales</taxon>
        <taxon>Halobacteroidaceae</taxon>
        <taxon>Acetohalobium</taxon>
    </lineage>
</organism>
<dbReference type="Proteomes" id="UP000001661">
    <property type="component" value="Chromosome"/>
</dbReference>
<dbReference type="InterPro" id="IPR024301">
    <property type="entry name" value="Amidase_6"/>
</dbReference>
<accession>D9QPK9</accession>
<reference evidence="2 3" key="1">
    <citation type="journal article" date="2010" name="Stand. Genomic Sci.">
        <title>Complete genome sequence of Acetohalobium arabaticum type strain (Z-7288).</title>
        <authorList>
            <person name="Sikorski J."/>
            <person name="Lapidus A."/>
            <person name="Chertkov O."/>
            <person name="Lucas S."/>
            <person name="Copeland A."/>
            <person name="Glavina Del Rio T."/>
            <person name="Nolan M."/>
            <person name="Tice H."/>
            <person name="Cheng J.F."/>
            <person name="Han C."/>
            <person name="Brambilla E."/>
            <person name="Pitluck S."/>
            <person name="Liolios K."/>
            <person name="Ivanova N."/>
            <person name="Mavromatis K."/>
            <person name="Mikhailova N."/>
            <person name="Pati A."/>
            <person name="Bruce D."/>
            <person name="Detter C."/>
            <person name="Tapia R."/>
            <person name="Goodwin L."/>
            <person name="Chen A."/>
            <person name="Palaniappan K."/>
            <person name="Land M."/>
            <person name="Hauser L."/>
            <person name="Chang Y.J."/>
            <person name="Jeffries C.D."/>
            <person name="Rohde M."/>
            <person name="Goker M."/>
            <person name="Spring S."/>
            <person name="Woyke T."/>
            <person name="Bristow J."/>
            <person name="Eisen J.A."/>
            <person name="Markowitz V."/>
            <person name="Hugenholtz P."/>
            <person name="Kyrpides N.C."/>
            <person name="Klenk H.P."/>
        </authorList>
    </citation>
    <scope>NUCLEOTIDE SEQUENCE [LARGE SCALE GENOMIC DNA]</scope>
    <source>
        <strain evidence="3">ATCC 49924 / DSM 5501 / Z-7288</strain>
    </source>
</reference>
<evidence type="ECO:0000313" key="2">
    <source>
        <dbReference type="EMBL" id="ADL12450.1"/>
    </source>
</evidence>
<dbReference type="OrthoDB" id="2194542at2"/>